<gene>
    <name evidence="2" type="ORF">GGQ63_004191</name>
</gene>
<proteinExistence type="predicted"/>
<evidence type="ECO:0008006" key="4">
    <source>
        <dbReference type="Google" id="ProtNLM"/>
    </source>
</evidence>
<reference evidence="2 3" key="1">
    <citation type="submission" date="2020-08" db="EMBL/GenBank/DDBJ databases">
        <title>Genomic Encyclopedia of Type Strains, Phase IV (KMG-IV): sequencing the most valuable type-strain genomes for metagenomic binning, comparative biology and taxonomic classification.</title>
        <authorList>
            <person name="Goeker M."/>
        </authorList>
    </citation>
    <scope>NUCLEOTIDE SEQUENCE [LARGE SCALE GENOMIC DNA]</scope>
    <source>
        <strain evidence="2 3">DSM 16268</strain>
    </source>
</reference>
<accession>A0A7W9L405</accession>
<keyword evidence="1" id="KW-0472">Membrane</keyword>
<dbReference type="EMBL" id="JACHOO010000013">
    <property type="protein sequence ID" value="MBB5755092.1"/>
    <property type="molecule type" value="Genomic_DNA"/>
</dbReference>
<feature type="transmembrane region" description="Helical" evidence="1">
    <location>
        <begin position="9"/>
        <end position="27"/>
    </location>
</feature>
<keyword evidence="1" id="KW-0812">Transmembrane</keyword>
<organism evidence="2 3">
    <name type="scientific">Prosthecomicrobium pneumaticum</name>
    <dbReference type="NCBI Taxonomy" id="81895"/>
    <lineage>
        <taxon>Bacteria</taxon>
        <taxon>Pseudomonadati</taxon>
        <taxon>Pseudomonadota</taxon>
        <taxon>Alphaproteobacteria</taxon>
        <taxon>Hyphomicrobiales</taxon>
        <taxon>Kaistiaceae</taxon>
        <taxon>Prosthecomicrobium</taxon>
    </lineage>
</organism>
<sequence length="80" mass="8795">MSFSQAWDAGFRALLIYVGVVFVWLGLVEQRFDDPETSVAAMNAAAALAAIAFFIRAFLRARAERAKAEAEVRALMEGEI</sequence>
<comment type="caution">
    <text evidence="2">The sequence shown here is derived from an EMBL/GenBank/DDBJ whole genome shotgun (WGS) entry which is preliminary data.</text>
</comment>
<feature type="transmembrane region" description="Helical" evidence="1">
    <location>
        <begin position="39"/>
        <end position="59"/>
    </location>
</feature>
<protein>
    <recommendedName>
        <fullName evidence="4">DUF4229 domain-containing protein</fullName>
    </recommendedName>
</protein>
<name>A0A7W9L405_9HYPH</name>
<keyword evidence="1" id="KW-1133">Transmembrane helix</keyword>
<evidence type="ECO:0000313" key="2">
    <source>
        <dbReference type="EMBL" id="MBB5755092.1"/>
    </source>
</evidence>
<dbReference type="RefSeq" id="WP_183858526.1">
    <property type="nucleotide sequence ID" value="NZ_JACHOO010000013.1"/>
</dbReference>
<dbReference type="AlphaFoldDB" id="A0A7W9L405"/>
<evidence type="ECO:0000313" key="3">
    <source>
        <dbReference type="Proteomes" id="UP000523821"/>
    </source>
</evidence>
<dbReference type="Proteomes" id="UP000523821">
    <property type="component" value="Unassembled WGS sequence"/>
</dbReference>
<evidence type="ECO:0000256" key="1">
    <source>
        <dbReference type="SAM" id="Phobius"/>
    </source>
</evidence>
<keyword evidence="3" id="KW-1185">Reference proteome</keyword>